<dbReference type="InterPro" id="IPR027543">
    <property type="entry name" value="Lon_bac"/>
</dbReference>
<dbReference type="SUPFAM" id="SSF52540">
    <property type="entry name" value="P-loop containing nucleoside triphosphate hydrolases"/>
    <property type="match status" value="1"/>
</dbReference>
<organism evidence="23">
    <name type="scientific">Caldilineaceae bacterium SB0661_bin_32</name>
    <dbReference type="NCBI Taxonomy" id="2605255"/>
    <lineage>
        <taxon>Bacteria</taxon>
        <taxon>Bacillati</taxon>
        <taxon>Chloroflexota</taxon>
        <taxon>Caldilineae</taxon>
        <taxon>Caldilineales</taxon>
        <taxon>Caldilineaceae</taxon>
    </lineage>
</organism>
<evidence type="ECO:0000259" key="22">
    <source>
        <dbReference type="PROSITE" id="PS51787"/>
    </source>
</evidence>
<dbReference type="SMART" id="SM00464">
    <property type="entry name" value="LON"/>
    <property type="match status" value="1"/>
</dbReference>
<dbReference type="Pfam" id="PF00004">
    <property type="entry name" value="AAA"/>
    <property type="match status" value="1"/>
</dbReference>
<dbReference type="PRINTS" id="PR00830">
    <property type="entry name" value="ENDOLAPTASE"/>
</dbReference>
<dbReference type="InterPro" id="IPR014721">
    <property type="entry name" value="Ribsml_uS5_D2-typ_fold_subgr"/>
</dbReference>
<feature type="active site" evidence="14 16">
    <location>
        <position position="806"/>
    </location>
</feature>
<feature type="region of interest" description="Disordered" evidence="20">
    <location>
        <begin position="1"/>
        <end position="56"/>
    </location>
</feature>
<keyword evidence="5 14" id="KW-0378">Hydrolase</keyword>
<dbReference type="GO" id="GO:0034605">
    <property type="term" value="P:cellular response to heat"/>
    <property type="evidence" value="ECO:0007669"/>
    <property type="project" value="UniProtKB-UniRule"/>
</dbReference>
<evidence type="ECO:0000256" key="15">
    <source>
        <dbReference type="PIRNR" id="PIRNR001174"/>
    </source>
</evidence>
<dbReference type="GO" id="GO:0043565">
    <property type="term" value="F:sequence-specific DNA binding"/>
    <property type="evidence" value="ECO:0007669"/>
    <property type="project" value="UniProtKB-UniRule"/>
</dbReference>
<dbReference type="InterPro" id="IPR054594">
    <property type="entry name" value="Lon_lid"/>
</dbReference>
<dbReference type="InterPro" id="IPR003593">
    <property type="entry name" value="AAA+_ATPase"/>
</dbReference>
<dbReference type="PROSITE" id="PS01046">
    <property type="entry name" value="LON_SER"/>
    <property type="match status" value="1"/>
</dbReference>
<gene>
    <name evidence="14 23" type="primary">lon</name>
    <name evidence="23" type="ORF">F4X14_16630</name>
</gene>
<comment type="catalytic activity">
    <reaction evidence="9 14 15 18">
        <text>Hydrolysis of proteins in presence of ATP.</text>
        <dbReference type="EC" id="3.4.21.53"/>
    </reaction>
</comment>
<dbReference type="GO" id="GO:0005737">
    <property type="term" value="C:cytoplasm"/>
    <property type="evidence" value="ECO:0007669"/>
    <property type="project" value="UniProtKB-SubCell"/>
</dbReference>
<dbReference type="GO" id="GO:0005524">
    <property type="term" value="F:ATP binding"/>
    <property type="evidence" value="ECO:0007669"/>
    <property type="project" value="UniProtKB-UniRule"/>
</dbReference>
<evidence type="ECO:0000256" key="11">
    <source>
        <dbReference type="ARBA" id="ARBA00066743"/>
    </source>
</evidence>
<feature type="compositionally biased region" description="Basic and acidic residues" evidence="20">
    <location>
        <begin position="1"/>
        <end position="17"/>
    </location>
</feature>
<feature type="active site" evidence="14 16">
    <location>
        <position position="849"/>
    </location>
</feature>
<dbReference type="FunFam" id="1.20.5.5270:FF:000002">
    <property type="entry name" value="Lon protease homolog"/>
    <property type="match status" value="1"/>
</dbReference>
<reference evidence="23" key="1">
    <citation type="submission" date="2019-09" db="EMBL/GenBank/DDBJ databases">
        <title>Characterisation of the sponge microbiome using genome-centric metagenomics.</title>
        <authorList>
            <person name="Engelberts J.P."/>
            <person name="Robbins S.J."/>
            <person name="De Goeij J.M."/>
            <person name="Aranda M."/>
            <person name="Bell S.C."/>
            <person name="Webster N.S."/>
        </authorList>
    </citation>
    <scope>NUCLEOTIDE SEQUENCE</scope>
    <source>
        <strain evidence="23">SB0661_bin_32</strain>
    </source>
</reference>
<evidence type="ECO:0000256" key="19">
    <source>
        <dbReference type="RuleBase" id="RU000591"/>
    </source>
</evidence>
<dbReference type="EC" id="3.4.21.53" evidence="11 14"/>
<dbReference type="Gene3D" id="1.10.8.60">
    <property type="match status" value="1"/>
</dbReference>
<feature type="domain" description="Lon proteolytic" evidence="21">
    <location>
        <begin position="719"/>
        <end position="900"/>
    </location>
</feature>
<evidence type="ECO:0000256" key="17">
    <source>
        <dbReference type="PIRSR" id="PIRSR001174-2"/>
    </source>
</evidence>
<proteinExistence type="evidence at transcript level"/>
<dbReference type="InterPro" id="IPR027065">
    <property type="entry name" value="Lon_Prtase"/>
</dbReference>
<dbReference type="GO" id="GO:0004176">
    <property type="term" value="F:ATP-dependent peptidase activity"/>
    <property type="evidence" value="ECO:0007669"/>
    <property type="project" value="UniProtKB-UniRule"/>
</dbReference>
<dbReference type="InterPro" id="IPR008268">
    <property type="entry name" value="Peptidase_S16_AS"/>
</dbReference>
<comment type="function">
    <text evidence="10 14">ATP-dependent serine protease that mediates the selective degradation of mutant and abnormal proteins as well as certain short-lived regulatory proteins. Required for cellular homeostasis and for survival from DNA damage and developmental changes induced by stress. Degrades polypeptides processively to yield small peptide fragments that are 5 to 10 amino acids long. Binds to DNA in a double-stranded, site-specific manner.</text>
</comment>
<dbReference type="Pfam" id="PF05362">
    <property type="entry name" value="Lon_C"/>
    <property type="match status" value="1"/>
</dbReference>
<keyword evidence="8 14" id="KW-0346">Stress response</keyword>
<comment type="similarity">
    <text evidence="14 15 18 19">Belongs to the peptidase S16 family.</text>
</comment>
<evidence type="ECO:0000256" key="18">
    <source>
        <dbReference type="PROSITE-ProRule" id="PRU01122"/>
    </source>
</evidence>
<keyword evidence="7 14" id="KW-0067">ATP-binding</keyword>
<dbReference type="PROSITE" id="PS51786">
    <property type="entry name" value="LON_PROTEOLYTIC"/>
    <property type="match status" value="1"/>
</dbReference>
<dbReference type="AlphaFoldDB" id="A0A6B1DB32"/>
<dbReference type="InterPro" id="IPR020568">
    <property type="entry name" value="Ribosomal_Su5_D2-typ_SF"/>
</dbReference>
<evidence type="ECO:0000256" key="3">
    <source>
        <dbReference type="ARBA" id="ARBA00022670"/>
    </source>
</evidence>
<evidence type="ECO:0000259" key="21">
    <source>
        <dbReference type="PROSITE" id="PS51786"/>
    </source>
</evidence>
<evidence type="ECO:0000256" key="13">
    <source>
        <dbReference type="ARBA" id="ARBA00082722"/>
    </source>
</evidence>
<dbReference type="InterPro" id="IPR015947">
    <property type="entry name" value="PUA-like_sf"/>
</dbReference>
<name>A0A6B1DB32_9CHLR</name>
<evidence type="ECO:0000256" key="1">
    <source>
        <dbReference type="ARBA" id="ARBA00004496"/>
    </source>
</evidence>
<evidence type="ECO:0000256" key="7">
    <source>
        <dbReference type="ARBA" id="ARBA00022840"/>
    </source>
</evidence>
<evidence type="ECO:0000256" key="20">
    <source>
        <dbReference type="SAM" id="MobiDB-lite"/>
    </source>
</evidence>
<sequence>MTMSLEHEEKEEERETEKEEESALEEIDLPPVEDDGAQEDESDGDDSEKPSLSDVADDLPVLPLRGIVVYPMMWLPLTIGQERSIQLVEDSLPQSRIIALVTSRDESIEEPSPDQIYEIGTAAQVHRVLKAPDGTIRLAVQGLERIRLKEYIQEKPYLRARVEVLPETLEEGLELDGTARAVQDLFRRLVELDGQMPDELAVMAANVENARQLAYLVASSMRLEMIDSQEILETDSVQEKLLRLTQLLHNEVDVMELGHKIQSQAQGEMEKMQKDFFLREQIKAIQKELGEEDEQEADIRELEERIEAAGMPEEAHKESLRELNRMRRMPIQAAEYSVIKTYLDLMVSLPWQKTTEDNLDITHAREVLEEDHYGLDEIKDRIVEYLAVRKLRAARKAQREEDGEEDARDKIRREREGVLLCFVGPPGVGKTSLGISIARAMGRKFMRLALGGVRDEAEIRGFRRTYIGSMPGRIIQSLRRVESKNPVFMLDEVDKLGRDFRGDPTSALLEVLDPEQNREFRDHYLDVPFDLSEVMFITTANVLDTIPGPLRDRMEVIHLSSYTEHEKVKIAQQYLVARQIRENGLREGEIVFDDAALRKIVHDYTREAGVRNLEREIGKICRKVAAAIAAMQPYWVQPPLPLGLDDSQSQQGYLEDPAVNGEGLSSNGQSGGAKDSAAPLPQLSAVAEAPFSPVHISPDSLVEYLGKRRFQREEIADRTRMPGVAVGLSWTMTGGEILFFEATKMPGKKGFVLTGQLGEVMKESAQAALSYVRSRAGELDIPPDFFEEIDIHLHIPEGALPKDGPSAGVTMVTAIASLMTGKPVDPDIGMTGEVTLRGKVLRIGGLKEKVLAAARAGLGTVIMPAANEADLEDLPDSVREQMKFIPVETVDEVLDTALQAAPAAPVESPSTDMPDPDHEQPEGEDAEKPLERLEYASRAG</sequence>
<dbReference type="NCBIfam" id="TIGR00763">
    <property type="entry name" value="lon"/>
    <property type="match status" value="1"/>
</dbReference>
<dbReference type="InterPro" id="IPR008269">
    <property type="entry name" value="Lon_proteolytic"/>
</dbReference>
<dbReference type="InterPro" id="IPR003959">
    <property type="entry name" value="ATPase_AAA_core"/>
</dbReference>
<evidence type="ECO:0000256" key="14">
    <source>
        <dbReference type="HAMAP-Rule" id="MF_01973"/>
    </source>
</evidence>
<comment type="induction">
    <text evidence="14">By heat shock.</text>
</comment>
<evidence type="ECO:0000313" key="23">
    <source>
        <dbReference type="EMBL" id="MYC96592.1"/>
    </source>
</evidence>
<evidence type="ECO:0000256" key="9">
    <source>
        <dbReference type="ARBA" id="ARBA00050665"/>
    </source>
</evidence>
<dbReference type="Gene3D" id="2.30.130.40">
    <property type="entry name" value="LON domain-like"/>
    <property type="match status" value="1"/>
</dbReference>
<feature type="region of interest" description="Disordered" evidence="20">
    <location>
        <begin position="646"/>
        <end position="677"/>
    </location>
</feature>
<dbReference type="SUPFAM" id="SSF54211">
    <property type="entry name" value="Ribosomal protein S5 domain 2-like"/>
    <property type="match status" value="1"/>
</dbReference>
<evidence type="ECO:0000256" key="12">
    <source>
        <dbReference type="ARBA" id="ARBA00071934"/>
    </source>
</evidence>
<protein>
    <recommendedName>
        <fullName evidence="12 14">Lon protease</fullName>
        <ecNumber evidence="11 14">3.4.21.53</ecNumber>
    </recommendedName>
    <alternativeName>
        <fullName evidence="13 14">ATP-dependent protease La</fullName>
    </alternativeName>
</protein>
<dbReference type="HAMAP" id="MF_01973">
    <property type="entry name" value="lon_bact"/>
    <property type="match status" value="1"/>
</dbReference>
<dbReference type="Gene3D" id="3.40.50.300">
    <property type="entry name" value="P-loop containing nucleotide triphosphate hydrolases"/>
    <property type="match status" value="1"/>
</dbReference>
<dbReference type="PIRSF" id="PIRSF001174">
    <property type="entry name" value="Lon_proteas"/>
    <property type="match status" value="1"/>
</dbReference>
<dbReference type="SUPFAM" id="SSF88697">
    <property type="entry name" value="PUA domain-like"/>
    <property type="match status" value="1"/>
</dbReference>
<keyword evidence="6 14" id="KW-0720">Serine protease</keyword>
<keyword evidence="2 14" id="KW-0963">Cytoplasm</keyword>
<dbReference type="GO" id="GO:0006515">
    <property type="term" value="P:protein quality control for misfolded or incompletely synthesized proteins"/>
    <property type="evidence" value="ECO:0007669"/>
    <property type="project" value="UniProtKB-UniRule"/>
</dbReference>
<feature type="compositionally biased region" description="Basic and acidic residues" evidence="20">
    <location>
        <begin position="915"/>
        <end position="940"/>
    </location>
</feature>
<evidence type="ECO:0000256" key="8">
    <source>
        <dbReference type="ARBA" id="ARBA00023016"/>
    </source>
</evidence>
<dbReference type="Gene3D" id="3.30.230.10">
    <property type="match status" value="1"/>
</dbReference>
<keyword evidence="4 14" id="KW-0547">Nucleotide-binding</keyword>
<evidence type="ECO:0000256" key="4">
    <source>
        <dbReference type="ARBA" id="ARBA00022741"/>
    </source>
</evidence>
<feature type="compositionally biased region" description="Acidic residues" evidence="20">
    <location>
        <begin position="18"/>
        <end position="46"/>
    </location>
</feature>
<dbReference type="InterPro" id="IPR027417">
    <property type="entry name" value="P-loop_NTPase"/>
</dbReference>
<evidence type="ECO:0000256" key="10">
    <source>
        <dbReference type="ARBA" id="ARBA00053875"/>
    </source>
</evidence>
<dbReference type="EMBL" id="VXMH01000090">
    <property type="protein sequence ID" value="MYC96592.1"/>
    <property type="molecule type" value="Genomic_DNA"/>
</dbReference>
<dbReference type="SMART" id="SM00382">
    <property type="entry name" value="AAA"/>
    <property type="match status" value="1"/>
</dbReference>
<dbReference type="PANTHER" id="PTHR10046">
    <property type="entry name" value="ATP DEPENDENT LON PROTEASE FAMILY MEMBER"/>
    <property type="match status" value="1"/>
</dbReference>
<dbReference type="CDD" id="cd19500">
    <property type="entry name" value="RecA-like_Lon"/>
    <property type="match status" value="1"/>
</dbReference>
<dbReference type="PROSITE" id="PS51787">
    <property type="entry name" value="LON_N"/>
    <property type="match status" value="1"/>
</dbReference>
<dbReference type="Gene3D" id="1.20.58.1480">
    <property type="match status" value="1"/>
</dbReference>
<accession>A0A6B1DB32</accession>
<comment type="caution">
    <text evidence="23">The sequence shown here is derived from an EMBL/GenBank/DDBJ whole genome shotgun (WGS) entry which is preliminary data.</text>
</comment>
<evidence type="ECO:0000256" key="2">
    <source>
        <dbReference type="ARBA" id="ARBA00022490"/>
    </source>
</evidence>
<comment type="subunit">
    <text evidence="14 15">Homohexamer. Organized in a ring with a central cavity.</text>
</comment>
<keyword evidence="3 14" id="KW-0645">Protease</keyword>
<dbReference type="Pfam" id="PF22667">
    <property type="entry name" value="Lon_lid"/>
    <property type="match status" value="1"/>
</dbReference>
<dbReference type="Pfam" id="PF02190">
    <property type="entry name" value="LON_substr_bdg"/>
    <property type="match status" value="1"/>
</dbReference>
<feature type="region of interest" description="Disordered" evidence="20">
    <location>
        <begin position="898"/>
        <end position="940"/>
    </location>
</feature>
<dbReference type="InterPro" id="IPR004815">
    <property type="entry name" value="Lon_bac/euk-typ"/>
</dbReference>
<dbReference type="FunFam" id="3.40.50.300:FF:000021">
    <property type="entry name" value="Lon protease homolog"/>
    <property type="match status" value="1"/>
</dbReference>
<evidence type="ECO:0000256" key="16">
    <source>
        <dbReference type="PIRSR" id="PIRSR001174-1"/>
    </source>
</evidence>
<dbReference type="GO" id="GO:0016887">
    <property type="term" value="F:ATP hydrolysis activity"/>
    <property type="evidence" value="ECO:0007669"/>
    <property type="project" value="UniProtKB-UniRule"/>
</dbReference>
<dbReference type="Gene3D" id="1.20.5.5270">
    <property type="match status" value="1"/>
</dbReference>
<dbReference type="InterPro" id="IPR003111">
    <property type="entry name" value="Lon_prtase_N"/>
</dbReference>
<comment type="subcellular location">
    <subcellularLocation>
        <location evidence="1 14 15">Cytoplasm</location>
    </subcellularLocation>
</comment>
<feature type="binding site" evidence="14 17">
    <location>
        <begin position="424"/>
        <end position="431"/>
    </location>
    <ligand>
        <name>ATP</name>
        <dbReference type="ChEBI" id="CHEBI:30616"/>
    </ligand>
</feature>
<feature type="domain" description="Lon N-terminal" evidence="22">
    <location>
        <begin position="59"/>
        <end position="252"/>
    </location>
</feature>
<dbReference type="GO" id="GO:0004252">
    <property type="term" value="F:serine-type endopeptidase activity"/>
    <property type="evidence" value="ECO:0007669"/>
    <property type="project" value="UniProtKB-UniRule"/>
</dbReference>
<evidence type="ECO:0000256" key="5">
    <source>
        <dbReference type="ARBA" id="ARBA00022801"/>
    </source>
</evidence>
<evidence type="ECO:0000256" key="6">
    <source>
        <dbReference type="ARBA" id="ARBA00022825"/>
    </source>
</evidence>
<dbReference type="InterPro" id="IPR046336">
    <property type="entry name" value="Lon_prtase_N_sf"/>
</dbReference>